<dbReference type="Pfam" id="PF05402">
    <property type="entry name" value="PqqD"/>
    <property type="match status" value="1"/>
</dbReference>
<dbReference type="Gene3D" id="1.10.10.1150">
    <property type="entry name" value="Coenzyme PQQ synthesis protein D (PqqD)"/>
    <property type="match status" value="1"/>
</dbReference>
<dbReference type="InterPro" id="IPR041881">
    <property type="entry name" value="PqqD_sf"/>
</dbReference>
<evidence type="ECO:0000313" key="1">
    <source>
        <dbReference type="EMBL" id="MCP2168940.1"/>
    </source>
</evidence>
<dbReference type="NCBIfam" id="NF033530">
    <property type="entry name" value="lasso_PqqD_Strm"/>
    <property type="match status" value="1"/>
</dbReference>
<gene>
    <name evidence="1" type="ORF">LX83_005820</name>
</gene>
<dbReference type="InterPro" id="IPR008792">
    <property type="entry name" value="PQQD"/>
</dbReference>
<organism evidence="1 2">
    <name type="scientific">Goodfellowiella coeruleoviolacea</name>
    <dbReference type="NCBI Taxonomy" id="334858"/>
    <lineage>
        <taxon>Bacteria</taxon>
        <taxon>Bacillati</taxon>
        <taxon>Actinomycetota</taxon>
        <taxon>Actinomycetes</taxon>
        <taxon>Pseudonocardiales</taxon>
        <taxon>Pseudonocardiaceae</taxon>
        <taxon>Goodfellowiella</taxon>
    </lineage>
</organism>
<dbReference type="EMBL" id="JAMTCK010000016">
    <property type="protein sequence ID" value="MCP2168940.1"/>
    <property type="molecule type" value="Genomic_DNA"/>
</dbReference>
<evidence type="ECO:0000313" key="2">
    <source>
        <dbReference type="Proteomes" id="UP001206128"/>
    </source>
</evidence>
<comment type="caution">
    <text evidence="1">The sequence shown here is derived from an EMBL/GenBank/DDBJ whole genome shotgun (WGS) entry which is preliminary data.</text>
</comment>
<keyword evidence="2" id="KW-1185">Reference proteome</keyword>
<name>A0AAE3GIT0_9PSEU</name>
<sequence length="86" mass="9589">MILRLHPEVSTVDTEEAMVLVDQRSGRSWQLNRTGAVLLRTMLAGHSTEEVANQLSHWCAVPRDQAVADVDELINRLRVAGLLTRA</sequence>
<protein>
    <submittedName>
        <fullName evidence="1">Coenzyme PQQ synthesis protein D (PqqD)</fullName>
    </submittedName>
</protein>
<dbReference type="RefSeq" id="WP_253777244.1">
    <property type="nucleotide sequence ID" value="NZ_JAMTCK010000016.1"/>
</dbReference>
<accession>A0AAE3GIT0</accession>
<dbReference type="Proteomes" id="UP001206128">
    <property type="component" value="Unassembled WGS sequence"/>
</dbReference>
<dbReference type="AlphaFoldDB" id="A0AAE3GIT0"/>
<proteinExistence type="predicted"/>
<reference evidence="1" key="1">
    <citation type="submission" date="2022-06" db="EMBL/GenBank/DDBJ databases">
        <title>Genomic Encyclopedia of Archaeal and Bacterial Type Strains, Phase II (KMG-II): from individual species to whole genera.</title>
        <authorList>
            <person name="Goeker M."/>
        </authorList>
    </citation>
    <scope>NUCLEOTIDE SEQUENCE</scope>
    <source>
        <strain evidence="1">DSM 43935</strain>
    </source>
</reference>